<accession>A0A4Q2JNK4</accession>
<dbReference type="OrthoDB" id="3541690at2"/>
<proteinExistence type="predicted"/>
<protein>
    <submittedName>
        <fullName evidence="2">Transposase</fullName>
    </submittedName>
</protein>
<dbReference type="RefSeq" id="WP_129230941.1">
    <property type="nucleotide sequence ID" value="NZ_SDPO01000002.1"/>
</dbReference>
<feature type="compositionally biased region" description="Basic and acidic residues" evidence="1">
    <location>
        <begin position="262"/>
        <end position="283"/>
    </location>
</feature>
<organism evidence="2 3">
    <name type="scientific">Agromyces fucosus</name>
    <dbReference type="NCBI Taxonomy" id="41985"/>
    <lineage>
        <taxon>Bacteria</taxon>
        <taxon>Bacillati</taxon>
        <taxon>Actinomycetota</taxon>
        <taxon>Actinomycetes</taxon>
        <taxon>Micrococcales</taxon>
        <taxon>Microbacteriaceae</taxon>
        <taxon>Agromyces</taxon>
    </lineage>
</organism>
<name>A0A4Q2JNK4_9MICO</name>
<evidence type="ECO:0000256" key="1">
    <source>
        <dbReference type="SAM" id="MobiDB-lite"/>
    </source>
</evidence>
<gene>
    <name evidence="2" type="ORF">ESP57_06230</name>
</gene>
<evidence type="ECO:0000313" key="3">
    <source>
        <dbReference type="Proteomes" id="UP000292935"/>
    </source>
</evidence>
<feature type="compositionally biased region" description="Basic and acidic residues" evidence="1">
    <location>
        <begin position="290"/>
        <end position="300"/>
    </location>
</feature>
<sequence>MAPLDSLDDGLDDAATALYAMRPDEFTARRNARAQTVAADDRALAARIRELRRPSPAAWLVNQLVRHRSDEVEAVLELGAEARETQGSFSAVELAELGRQRRRLVSTLAHEAGALADELGSPVRTPVLDEVAQTLQAAMSDAAAADAVRTGRLVRALEAVGVEVDLSDAVAGGPAPRTEPARDAHAGDSPGLLSAAATKRAEVARGRAERAVAEAEERAAAASAALDALDARLADADREHRDLASRRDELDAELRKVEAEMAEADRAKRTVTRERDRAARDAEAAEVDADEAREALESLG</sequence>
<dbReference type="EMBL" id="SDPO01000002">
    <property type="protein sequence ID" value="RXZ48594.1"/>
    <property type="molecule type" value="Genomic_DNA"/>
</dbReference>
<dbReference type="AlphaFoldDB" id="A0A4Q2JNK4"/>
<keyword evidence="3" id="KW-1185">Reference proteome</keyword>
<feature type="region of interest" description="Disordered" evidence="1">
    <location>
        <begin position="169"/>
        <end position="191"/>
    </location>
</feature>
<dbReference type="Proteomes" id="UP000292935">
    <property type="component" value="Unassembled WGS sequence"/>
</dbReference>
<comment type="caution">
    <text evidence="2">The sequence shown here is derived from an EMBL/GenBank/DDBJ whole genome shotgun (WGS) entry which is preliminary data.</text>
</comment>
<feature type="region of interest" description="Disordered" evidence="1">
    <location>
        <begin position="262"/>
        <end position="300"/>
    </location>
</feature>
<reference evidence="2 3" key="1">
    <citation type="submission" date="2019-01" db="EMBL/GenBank/DDBJ databases">
        <authorList>
            <person name="Li J."/>
        </authorList>
    </citation>
    <scope>NUCLEOTIDE SEQUENCE [LARGE SCALE GENOMIC DNA]</scope>
    <source>
        <strain evidence="2 3">CCUG 35506</strain>
    </source>
</reference>
<evidence type="ECO:0000313" key="2">
    <source>
        <dbReference type="EMBL" id="RXZ48594.1"/>
    </source>
</evidence>